<comment type="caution">
    <text evidence="1">The sequence shown here is derived from an EMBL/GenBank/DDBJ whole genome shotgun (WGS) entry which is preliminary data.</text>
</comment>
<keyword evidence="2" id="KW-1185">Reference proteome</keyword>
<evidence type="ECO:0000313" key="2">
    <source>
        <dbReference type="Proteomes" id="UP000536179"/>
    </source>
</evidence>
<organism evidence="1 2">
    <name type="scientific">Aporhodopirellula rubra</name>
    <dbReference type="NCBI Taxonomy" id="980271"/>
    <lineage>
        <taxon>Bacteria</taxon>
        <taxon>Pseudomonadati</taxon>
        <taxon>Planctomycetota</taxon>
        <taxon>Planctomycetia</taxon>
        <taxon>Pirellulales</taxon>
        <taxon>Pirellulaceae</taxon>
        <taxon>Aporhodopirellula</taxon>
    </lineage>
</organism>
<name>A0A7W5H6W3_9BACT</name>
<proteinExistence type="predicted"/>
<evidence type="ECO:0000313" key="1">
    <source>
        <dbReference type="EMBL" id="MBB3208987.1"/>
    </source>
</evidence>
<dbReference type="Proteomes" id="UP000536179">
    <property type="component" value="Unassembled WGS sequence"/>
</dbReference>
<sequence>MLYYLRPGRIASTRLRAHDLRTFIAISRNATIGGSHTQQTGLNVSTAPPSDNSNCRRLTDTDCVVLLFKQQRPSNVN</sequence>
<reference evidence="1 2" key="1">
    <citation type="submission" date="2020-08" db="EMBL/GenBank/DDBJ databases">
        <title>Genomic Encyclopedia of Type Strains, Phase III (KMG-III): the genomes of soil and plant-associated and newly described type strains.</title>
        <authorList>
            <person name="Whitman W."/>
        </authorList>
    </citation>
    <scope>NUCLEOTIDE SEQUENCE [LARGE SCALE GENOMIC DNA]</scope>
    <source>
        <strain evidence="1 2">CECT 8075</strain>
    </source>
</reference>
<dbReference type="AlphaFoldDB" id="A0A7W5H6W3"/>
<accession>A0A7W5H6W3</accession>
<dbReference type="EMBL" id="JACHXU010000019">
    <property type="protein sequence ID" value="MBB3208987.1"/>
    <property type="molecule type" value="Genomic_DNA"/>
</dbReference>
<protein>
    <submittedName>
        <fullName evidence="1">Uncharacterized protein</fullName>
    </submittedName>
</protein>
<gene>
    <name evidence="1" type="ORF">FHS27_004821</name>
</gene>